<keyword evidence="4" id="KW-0472">Membrane</keyword>
<dbReference type="GO" id="GO:0016757">
    <property type="term" value="F:glycosyltransferase activity"/>
    <property type="evidence" value="ECO:0007669"/>
    <property type="project" value="UniProtKB-KW"/>
</dbReference>
<name>A0A918R2A8_9FLAO</name>
<dbReference type="SUPFAM" id="SSF53448">
    <property type="entry name" value="Nucleotide-diphospho-sugar transferases"/>
    <property type="match status" value="1"/>
</dbReference>
<dbReference type="PANTHER" id="PTHR43630:SF1">
    <property type="entry name" value="POLY-BETA-1,6-N-ACETYL-D-GLUCOSAMINE SYNTHASE"/>
    <property type="match status" value="1"/>
</dbReference>
<keyword evidence="2" id="KW-0328">Glycosyltransferase</keyword>
<sequence length="370" mass="42481">MALLDIVFCAFIVVVVIQVFYYLLLFSRFAFSKQEKASSENHPVSVIICAKNEGTNLKTFLPSIVSQKYPKFEIVLINDSSSDNTLEVIKHFESQHDNIKVVDVKGIEAFWGNKKYALTLGIKASSYDYLLFTDADCQPLSEFWIQEMSAHFSTKKSIVLGYGAYAKVKKSFLNKLVRFETVTTAINYFSFALAGMPYMGVGRNLAYSKDEFFKANGFINHIKLHSGDDDLFVNQVATSQNTAVVYSKDAFTESKPKASFNAWFKQKRRHVTTAKHYQSKHKVLLGMLFSSNLFFWLLSCFLFLTGYEWKIVLGLFLSRLIIQYITFGFSSKKLNEKDLIYFLPILEIFLIITQFTIFIINLISKPSHWK</sequence>
<gene>
    <name evidence="6" type="ORF">GCM10007028_20090</name>
</gene>
<dbReference type="EMBL" id="BMWZ01000004">
    <property type="protein sequence ID" value="GGZ82288.1"/>
    <property type="molecule type" value="Genomic_DNA"/>
</dbReference>
<dbReference type="InterPro" id="IPR001173">
    <property type="entry name" value="Glyco_trans_2-like"/>
</dbReference>
<organism evidence="6 7">
    <name type="scientific">Algibacter mikhailovii</name>
    <dbReference type="NCBI Taxonomy" id="425498"/>
    <lineage>
        <taxon>Bacteria</taxon>
        <taxon>Pseudomonadati</taxon>
        <taxon>Bacteroidota</taxon>
        <taxon>Flavobacteriia</taxon>
        <taxon>Flavobacteriales</taxon>
        <taxon>Flavobacteriaceae</taxon>
        <taxon>Algibacter</taxon>
    </lineage>
</organism>
<dbReference type="AlphaFoldDB" id="A0A918R2A8"/>
<keyword evidence="4" id="KW-1133">Transmembrane helix</keyword>
<reference evidence="6" key="1">
    <citation type="journal article" date="2014" name="Int. J. Syst. Evol. Microbiol.">
        <title>Complete genome sequence of Corynebacterium casei LMG S-19264T (=DSM 44701T), isolated from a smear-ripened cheese.</title>
        <authorList>
            <consortium name="US DOE Joint Genome Institute (JGI-PGF)"/>
            <person name="Walter F."/>
            <person name="Albersmeier A."/>
            <person name="Kalinowski J."/>
            <person name="Ruckert C."/>
        </authorList>
    </citation>
    <scope>NUCLEOTIDE SEQUENCE</scope>
    <source>
        <strain evidence="6">KCTC 12710</strain>
    </source>
</reference>
<protein>
    <submittedName>
        <fullName evidence="6">Glycosyl transferase family 2</fullName>
    </submittedName>
</protein>
<evidence type="ECO:0000313" key="7">
    <source>
        <dbReference type="Proteomes" id="UP000636004"/>
    </source>
</evidence>
<evidence type="ECO:0000313" key="6">
    <source>
        <dbReference type="EMBL" id="GGZ82288.1"/>
    </source>
</evidence>
<reference evidence="6" key="2">
    <citation type="submission" date="2020-09" db="EMBL/GenBank/DDBJ databases">
        <authorList>
            <person name="Sun Q."/>
            <person name="Kim S."/>
        </authorList>
    </citation>
    <scope>NUCLEOTIDE SEQUENCE</scope>
    <source>
        <strain evidence="6">KCTC 12710</strain>
    </source>
</reference>
<comment type="similarity">
    <text evidence="1">Belongs to the glycosyltransferase 2 family.</text>
</comment>
<keyword evidence="3 6" id="KW-0808">Transferase</keyword>
<feature type="domain" description="Glycosyltransferase 2-like" evidence="5">
    <location>
        <begin position="45"/>
        <end position="170"/>
    </location>
</feature>
<evidence type="ECO:0000256" key="4">
    <source>
        <dbReference type="SAM" id="Phobius"/>
    </source>
</evidence>
<feature type="transmembrane region" description="Helical" evidence="4">
    <location>
        <begin position="6"/>
        <end position="26"/>
    </location>
</feature>
<dbReference type="Gene3D" id="3.90.550.10">
    <property type="entry name" value="Spore Coat Polysaccharide Biosynthesis Protein SpsA, Chain A"/>
    <property type="match status" value="1"/>
</dbReference>
<evidence type="ECO:0000256" key="2">
    <source>
        <dbReference type="ARBA" id="ARBA00022676"/>
    </source>
</evidence>
<keyword evidence="4" id="KW-0812">Transmembrane</keyword>
<evidence type="ECO:0000256" key="1">
    <source>
        <dbReference type="ARBA" id="ARBA00006739"/>
    </source>
</evidence>
<proteinExistence type="inferred from homology"/>
<dbReference type="InterPro" id="IPR029044">
    <property type="entry name" value="Nucleotide-diphossugar_trans"/>
</dbReference>
<dbReference type="RefSeq" id="WP_189360659.1">
    <property type="nucleotide sequence ID" value="NZ_BMWZ01000004.1"/>
</dbReference>
<dbReference type="PANTHER" id="PTHR43630">
    <property type="entry name" value="POLY-BETA-1,6-N-ACETYL-D-GLUCOSAMINE SYNTHASE"/>
    <property type="match status" value="1"/>
</dbReference>
<feature type="transmembrane region" description="Helical" evidence="4">
    <location>
        <begin position="311"/>
        <end position="329"/>
    </location>
</feature>
<feature type="transmembrane region" description="Helical" evidence="4">
    <location>
        <begin position="283"/>
        <end position="305"/>
    </location>
</feature>
<evidence type="ECO:0000256" key="3">
    <source>
        <dbReference type="ARBA" id="ARBA00022679"/>
    </source>
</evidence>
<accession>A0A918R2A8</accession>
<evidence type="ECO:0000259" key="5">
    <source>
        <dbReference type="Pfam" id="PF00535"/>
    </source>
</evidence>
<comment type="caution">
    <text evidence="6">The sequence shown here is derived from an EMBL/GenBank/DDBJ whole genome shotgun (WGS) entry which is preliminary data.</text>
</comment>
<dbReference type="Pfam" id="PF00535">
    <property type="entry name" value="Glycos_transf_2"/>
    <property type="match status" value="1"/>
</dbReference>
<dbReference type="Proteomes" id="UP000636004">
    <property type="component" value="Unassembled WGS sequence"/>
</dbReference>
<feature type="transmembrane region" description="Helical" evidence="4">
    <location>
        <begin position="341"/>
        <end position="363"/>
    </location>
</feature>
<keyword evidence="7" id="KW-1185">Reference proteome</keyword>